<dbReference type="InterPro" id="IPR011990">
    <property type="entry name" value="TPR-like_helical_dom_sf"/>
</dbReference>
<feature type="repeat" description="TPR" evidence="1">
    <location>
        <begin position="416"/>
        <end position="449"/>
    </location>
</feature>
<dbReference type="Gene3D" id="1.25.40.10">
    <property type="entry name" value="Tetratricopeptide repeat domain"/>
    <property type="match status" value="2"/>
</dbReference>
<dbReference type="PROSITE" id="PS50005">
    <property type="entry name" value="TPR"/>
    <property type="match status" value="3"/>
</dbReference>
<dbReference type="PANTHER" id="PTHR12558">
    <property type="entry name" value="CELL DIVISION CYCLE 16,23,27"/>
    <property type="match status" value="1"/>
</dbReference>
<feature type="signal peptide" evidence="2">
    <location>
        <begin position="1"/>
        <end position="24"/>
    </location>
</feature>
<evidence type="ECO:0000256" key="1">
    <source>
        <dbReference type="PROSITE-ProRule" id="PRU00339"/>
    </source>
</evidence>
<dbReference type="InterPro" id="IPR019734">
    <property type="entry name" value="TPR_rpt"/>
</dbReference>
<feature type="repeat" description="TPR" evidence="1">
    <location>
        <begin position="200"/>
        <end position="233"/>
    </location>
</feature>
<dbReference type="Pfam" id="PF14559">
    <property type="entry name" value="TPR_19"/>
    <property type="match status" value="2"/>
</dbReference>
<comment type="caution">
    <text evidence="3">The sequence shown here is derived from an EMBL/GenBank/DDBJ whole genome shotgun (WGS) entry which is preliminary data.</text>
</comment>
<evidence type="ECO:0000313" key="3">
    <source>
        <dbReference type="EMBL" id="MBO8465737.1"/>
    </source>
</evidence>
<reference evidence="3" key="1">
    <citation type="submission" date="2020-10" db="EMBL/GenBank/DDBJ databases">
        <authorList>
            <person name="Gilroy R."/>
        </authorList>
    </citation>
    <scope>NUCLEOTIDE SEQUENCE</scope>
    <source>
        <strain evidence="3">10037</strain>
    </source>
</reference>
<evidence type="ECO:0000256" key="2">
    <source>
        <dbReference type="SAM" id="SignalP"/>
    </source>
</evidence>
<dbReference type="SUPFAM" id="SSF48452">
    <property type="entry name" value="TPR-like"/>
    <property type="match status" value="3"/>
</dbReference>
<dbReference type="Pfam" id="PF13431">
    <property type="entry name" value="TPR_17"/>
    <property type="match status" value="1"/>
</dbReference>
<proteinExistence type="predicted"/>
<organism evidence="3 4">
    <name type="scientific">Candidatus Merdivivens pullistercoris</name>
    <dbReference type="NCBI Taxonomy" id="2840873"/>
    <lineage>
        <taxon>Bacteria</taxon>
        <taxon>Pseudomonadati</taxon>
        <taxon>Bacteroidota</taxon>
        <taxon>Bacteroidia</taxon>
        <taxon>Bacteroidales</taxon>
        <taxon>Muribaculaceae</taxon>
        <taxon>Muribaculaceae incertae sedis</taxon>
        <taxon>Candidatus Merdivivens</taxon>
    </lineage>
</organism>
<name>A0A9D9N9W1_9BACT</name>
<keyword evidence="1" id="KW-0802">TPR repeat</keyword>
<dbReference type="SMART" id="SM00028">
    <property type="entry name" value="TPR"/>
    <property type="match status" value="6"/>
</dbReference>
<evidence type="ECO:0000313" key="4">
    <source>
        <dbReference type="Proteomes" id="UP000823597"/>
    </source>
</evidence>
<dbReference type="Proteomes" id="UP000823597">
    <property type="component" value="Unassembled WGS sequence"/>
</dbReference>
<gene>
    <name evidence="3" type="ORF">IAB93_07065</name>
</gene>
<dbReference type="EMBL" id="JADIME010000076">
    <property type="protein sequence ID" value="MBO8465737.1"/>
    <property type="molecule type" value="Genomic_DNA"/>
</dbReference>
<accession>A0A9D9N9W1</accession>
<sequence>MGKILSIIIATVFFLGAMAGSAEAQRVSGTDEALLVDAVMKFNASDFGGAHKILSGLVERDPDNDAAHYYMALVRFALGNYQGAESALKKAVEIDRDNFWYRYRLAVLYAVTDRPELTISMYEQLLEDFPKKNELYYTLIDLYINQNEYDKAISTLSQIETVFGQTDMTAFARFDLLRMSGKEREGYDYLKKYNSGHASSRISSVLGDYYLNRYDKDSAMIMYNEALSVEPDYAPALLGIASIHRMNSEYDAYFSYVDRFISDPYIASEPKSRYLSDAFSPNDPYFLEAFRPQIDSLMDNAMTVNQGDSLINMSAAFYYYFTRRVDKALDIFKKNVRSSVGSKAAWSNYLMALFSAQRWQEYYFATGDALSRFSTEPYFVEQRGVACAMYEDYDEAIRQFRNLLSMSAPGDSAAVVNCYSMLGDLYHQKGEPKEGNKCYDKVLRLDPDNLPVLNNYAYYLSMTGKSLKKAAGMGKKCVDAEPDNPTYIDTYAWILHLLGRSYEAKDLFRHAMLYGGRESAVILDHYAEVLYSLGDKDLAFLYWGQAIDRDRLSDEKDRIPGLEEKVRGYKSADKAGKK</sequence>
<feature type="chain" id="PRO_5038868222" evidence="2">
    <location>
        <begin position="25"/>
        <end position="578"/>
    </location>
</feature>
<reference evidence="3" key="2">
    <citation type="journal article" date="2021" name="PeerJ">
        <title>Extensive microbial diversity within the chicken gut microbiome revealed by metagenomics and culture.</title>
        <authorList>
            <person name="Gilroy R."/>
            <person name="Ravi A."/>
            <person name="Getino M."/>
            <person name="Pursley I."/>
            <person name="Horton D.L."/>
            <person name="Alikhan N.F."/>
            <person name="Baker D."/>
            <person name="Gharbi K."/>
            <person name="Hall N."/>
            <person name="Watson M."/>
            <person name="Adriaenssens E.M."/>
            <person name="Foster-Nyarko E."/>
            <person name="Jarju S."/>
            <person name="Secka A."/>
            <person name="Antonio M."/>
            <person name="Oren A."/>
            <person name="Chaudhuri R.R."/>
            <person name="La Ragione R."/>
            <person name="Hildebrand F."/>
            <person name="Pallen M.J."/>
        </authorList>
    </citation>
    <scope>NUCLEOTIDE SEQUENCE</scope>
    <source>
        <strain evidence="3">10037</strain>
    </source>
</reference>
<dbReference type="AlphaFoldDB" id="A0A9D9N9W1"/>
<keyword evidence="2" id="KW-0732">Signal</keyword>
<protein>
    <submittedName>
        <fullName evidence="3">Tetratricopeptide repeat protein</fullName>
    </submittedName>
</protein>
<feature type="repeat" description="TPR" evidence="1">
    <location>
        <begin position="65"/>
        <end position="98"/>
    </location>
</feature>
<dbReference type="PANTHER" id="PTHR12558:SF13">
    <property type="entry name" value="CELL DIVISION CYCLE PROTEIN 27 HOMOLOG"/>
    <property type="match status" value="1"/>
</dbReference>